<keyword evidence="1" id="KW-0732">Signal</keyword>
<feature type="chain" id="PRO_5046144494" description="DJ-1/PfpI domain-containing protein" evidence="1">
    <location>
        <begin position="26"/>
        <end position="253"/>
    </location>
</feature>
<evidence type="ECO:0000313" key="4">
    <source>
        <dbReference type="Proteomes" id="UP001498398"/>
    </source>
</evidence>
<sequence length="253" mass="27253">MIKVGSLINLLALGTSVLSYGSATAVNANSTNTTLPVNFGLVLYPGFQALDVFGPLDALNILSLNYSINLHLLSTTLDPVSTKVPSDLPVNKANSDFSESIVPTATFDNPPENLDVLIVPGGFGTHASDEILAPRINFIRDTYPNLQYLITVCTGSWLAARAGVLDNRNATSNKAEWAVREGLGNNTNWIPHARWVQDGNVWTSSGVSAGLDVTFAWLEAVFGNETATNVAVILEYERHLNASEDPFADYWGL</sequence>
<evidence type="ECO:0000259" key="2">
    <source>
        <dbReference type="Pfam" id="PF01965"/>
    </source>
</evidence>
<keyword evidence="4" id="KW-1185">Reference proteome</keyword>
<dbReference type="InterPro" id="IPR052158">
    <property type="entry name" value="INH-QAR"/>
</dbReference>
<feature type="domain" description="DJ-1/PfpI" evidence="2">
    <location>
        <begin position="42"/>
        <end position="219"/>
    </location>
</feature>
<dbReference type="CDD" id="cd03139">
    <property type="entry name" value="GATase1_PfpI_2"/>
    <property type="match status" value="1"/>
</dbReference>
<comment type="caution">
    <text evidence="3">The sequence shown here is derived from an EMBL/GenBank/DDBJ whole genome shotgun (WGS) entry which is preliminary data.</text>
</comment>
<dbReference type="Gene3D" id="3.40.50.880">
    <property type="match status" value="1"/>
</dbReference>
<dbReference type="Pfam" id="PF01965">
    <property type="entry name" value="DJ-1_PfpI"/>
    <property type="match status" value="1"/>
</dbReference>
<evidence type="ECO:0000256" key="1">
    <source>
        <dbReference type="SAM" id="SignalP"/>
    </source>
</evidence>
<name>A0ABR1JGP5_9AGAR</name>
<dbReference type="PANTHER" id="PTHR43130:SF15">
    <property type="entry name" value="THIJ_PFPI FAMILY PROTEIN (AFU_ORTHOLOGUE AFUA_5G14240)"/>
    <property type="match status" value="1"/>
</dbReference>
<accession>A0ABR1JGP5</accession>
<dbReference type="InterPro" id="IPR029062">
    <property type="entry name" value="Class_I_gatase-like"/>
</dbReference>
<dbReference type="PANTHER" id="PTHR43130">
    <property type="entry name" value="ARAC-FAMILY TRANSCRIPTIONAL REGULATOR"/>
    <property type="match status" value="1"/>
</dbReference>
<dbReference type="EMBL" id="JBANRG010000020">
    <property type="protein sequence ID" value="KAK7457250.1"/>
    <property type="molecule type" value="Genomic_DNA"/>
</dbReference>
<reference evidence="3 4" key="1">
    <citation type="submission" date="2024-01" db="EMBL/GenBank/DDBJ databases">
        <title>A draft genome for the cacao thread blight pathogen Marasmiellus scandens.</title>
        <authorList>
            <person name="Baruah I.K."/>
            <person name="Leung J."/>
            <person name="Bukari Y."/>
            <person name="Amoako-Attah I."/>
            <person name="Meinhardt L.W."/>
            <person name="Bailey B.A."/>
            <person name="Cohen S.P."/>
        </authorList>
    </citation>
    <scope>NUCLEOTIDE SEQUENCE [LARGE SCALE GENOMIC DNA]</scope>
    <source>
        <strain evidence="3 4">GH-19</strain>
    </source>
</reference>
<organism evidence="3 4">
    <name type="scientific">Marasmiellus scandens</name>
    <dbReference type="NCBI Taxonomy" id="2682957"/>
    <lineage>
        <taxon>Eukaryota</taxon>
        <taxon>Fungi</taxon>
        <taxon>Dikarya</taxon>
        <taxon>Basidiomycota</taxon>
        <taxon>Agaricomycotina</taxon>
        <taxon>Agaricomycetes</taxon>
        <taxon>Agaricomycetidae</taxon>
        <taxon>Agaricales</taxon>
        <taxon>Marasmiineae</taxon>
        <taxon>Omphalotaceae</taxon>
        <taxon>Marasmiellus</taxon>
    </lineage>
</organism>
<dbReference type="InterPro" id="IPR002818">
    <property type="entry name" value="DJ-1/PfpI"/>
</dbReference>
<evidence type="ECO:0000313" key="3">
    <source>
        <dbReference type="EMBL" id="KAK7457250.1"/>
    </source>
</evidence>
<dbReference type="Proteomes" id="UP001498398">
    <property type="component" value="Unassembled WGS sequence"/>
</dbReference>
<protein>
    <recommendedName>
        <fullName evidence="2">DJ-1/PfpI domain-containing protein</fullName>
    </recommendedName>
</protein>
<gene>
    <name evidence="3" type="ORF">VKT23_010549</name>
</gene>
<proteinExistence type="predicted"/>
<dbReference type="SUPFAM" id="SSF52317">
    <property type="entry name" value="Class I glutamine amidotransferase-like"/>
    <property type="match status" value="1"/>
</dbReference>
<feature type="signal peptide" evidence="1">
    <location>
        <begin position="1"/>
        <end position="25"/>
    </location>
</feature>